<sequence>MKIALSKNVKLELFCKKPIQIIESSKNGIISISKNNVLVFYAITPNCFKNLFDIEDNFQYQKIKKNKIAKKFSMYTEWKPDTNFLQQAALWGIMLTEEISKFELACFISYWKAEGCFFYHVQWQQKLARSLEKSRSLSLKTKKTRDITKIPTPDQNIPDGFRGK</sequence>
<reference evidence="5 6" key="1">
    <citation type="submission" date="2020-09" db="EMBL/GenBank/DDBJ databases">
        <title>Genome sequence of the banana aphid, Pentalonia nigronervosa Coquerel (Hemiptera: Aphididae) and its symbionts.</title>
        <authorList>
            <person name="Mathers T.C."/>
            <person name="Mugford S.T."/>
            <person name="Hogenhout S.A."/>
            <person name="Tripathi L."/>
        </authorList>
    </citation>
    <scope>NUCLEOTIDE SEQUENCE [LARGE SCALE GENOMIC DNA]</scope>
    <source>
        <strain evidence="5">Ba4</strain>
    </source>
</reference>
<keyword evidence="2 3" id="KW-0235">DNA replication</keyword>
<evidence type="ECO:0000259" key="4">
    <source>
        <dbReference type="Pfam" id="PF17948"/>
    </source>
</evidence>
<comment type="function">
    <text evidence="3">Involved in the restart of stalled replication forks, which reloads the replicative helicase on sites other than the origin of replication. Can function in multiple replication restart pathways. Displaces ssDNA from a PriB-ssDNA complex. Probably forms a spiral filament on ssDNA.</text>
</comment>
<comment type="subunit">
    <text evidence="3">Homooligomerizes. Interacts with PriB. Component of the replication restart primosome. Primosome assembly occurs via a 'hand-off' mechanism. PriA binds to replication forks, subsequently PriB then DnaT bind; DnaT then displaces ssDNA to generate the helicase loading substrate.</text>
</comment>
<dbReference type="Gene3D" id="1.10.8.1180">
    <property type="match status" value="1"/>
</dbReference>
<protein>
    <recommendedName>
        <fullName evidence="3">Replication restart protein DnaT</fullName>
    </recommendedName>
</protein>
<evidence type="ECO:0000313" key="6">
    <source>
        <dbReference type="Proteomes" id="UP000516346"/>
    </source>
</evidence>
<keyword evidence="3" id="KW-0238">DNA-binding</keyword>
<keyword evidence="1 3" id="KW-0639">Primosome</keyword>
<dbReference type="Pfam" id="PF17948">
    <property type="entry name" value="DnaT"/>
    <property type="match status" value="1"/>
</dbReference>
<dbReference type="EMBL" id="CP061275">
    <property type="protein sequence ID" value="QNS01779.1"/>
    <property type="molecule type" value="Genomic_DNA"/>
</dbReference>
<feature type="domain" description="DnaT DNA-binding" evidence="4">
    <location>
        <begin position="72"/>
        <end position="139"/>
    </location>
</feature>
<comment type="similarity">
    <text evidence="3">Belongs to the DnaT family.</text>
</comment>
<dbReference type="GO" id="GO:0003697">
    <property type="term" value="F:single-stranded DNA binding"/>
    <property type="evidence" value="ECO:0007669"/>
    <property type="project" value="UniProtKB-UniRule"/>
</dbReference>
<proteinExistence type="inferred from homology"/>
<dbReference type="AlphaFoldDB" id="A0A7H1AZ74"/>
<dbReference type="Proteomes" id="UP000516346">
    <property type="component" value="Chromosome"/>
</dbReference>
<dbReference type="InterPro" id="IPR040480">
    <property type="entry name" value="DnaT_DNA_bind"/>
</dbReference>
<evidence type="ECO:0000256" key="3">
    <source>
        <dbReference type="HAMAP-Rule" id="MF_01061"/>
    </source>
</evidence>
<dbReference type="HAMAP" id="MF_01061">
    <property type="entry name" value="DnaT"/>
    <property type="match status" value="1"/>
</dbReference>
<dbReference type="GO" id="GO:1990077">
    <property type="term" value="C:primosome complex"/>
    <property type="evidence" value="ECO:0007669"/>
    <property type="project" value="UniProtKB-UniRule"/>
</dbReference>
<evidence type="ECO:0000256" key="1">
    <source>
        <dbReference type="ARBA" id="ARBA00022515"/>
    </source>
</evidence>
<name>A0A7H1AZ74_9GAMM</name>
<evidence type="ECO:0000313" key="5">
    <source>
        <dbReference type="EMBL" id="QNS01779.1"/>
    </source>
</evidence>
<accession>A0A7H1AZ74</accession>
<dbReference type="InterPro" id="IPR020917">
    <property type="entry name" value="DnaT"/>
</dbReference>
<dbReference type="GO" id="GO:0006269">
    <property type="term" value="P:DNA replication, synthesis of primer"/>
    <property type="evidence" value="ECO:0007669"/>
    <property type="project" value="UniProtKB-KW"/>
</dbReference>
<evidence type="ECO:0000256" key="2">
    <source>
        <dbReference type="ARBA" id="ARBA00022705"/>
    </source>
</evidence>
<organism evidence="5 6">
    <name type="scientific">Buchnera aphidicola</name>
    <name type="common">Pentalonia nigronervosa</name>
    <dbReference type="NCBI Taxonomy" id="1309793"/>
    <lineage>
        <taxon>Bacteria</taxon>
        <taxon>Pseudomonadati</taxon>
        <taxon>Pseudomonadota</taxon>
        <taxon>Gammaproteobacteria</taxon>
        <taxon>Enterobacterales</taxon>
        <taxon>Erwiniaceae</taxon>
        <taxon>Buchnera</taxon>
    </lineage>
</organism>
<gene>
    <name evidence="3" type="primary">dnaT</name>
    <name evidence="5" type="ORF">ICW73_02255</name>
</gene>